<keyword evidence="3 6" id="KW-0812">Transmembrane</keyword>
<comment type="caution">
    <text evidence="8">The sequence shown here is derived from an EMBL/GenBank/DDBJ whole genome shotgun (WGS) entry which is preliminary data.</text>
</comment>
<evidence type="ECO:0000256" key="1">
    <source>
        <dbReference type="ARBA" id="ARBA00004141"/>
    </source>
</evidence>
<organism evidence="8 9">
    <name type="scientific">Candidatus Magasanikbacteria bacterium RIFCSPLOWO2_12_FULL_43_12</name>
    <dbReference type="NCBI Taxonomy" id="1798692"/>
    <lineage>
        <taxon>Bacteria</taxon>
        <taxon>Candidatus Magasanikiibacteriota</taxon>
    </lineage>
</organism>
<feature type="transmembrane region" description="Helical" evidence="6">
    <location>
        <begin position="40"/>
        <end position="62"/>
    </location>
</feature>
<evidence type="ECO:0000313" key="8">
    <source>
        <dbReference type="EMBL" id="OGH74296.1"/>
    </source>
</evidence>
<name>A0A1F6MRK6_9BACT</name>
<evidence type="ECO:0000256" key="2">
    <source>
        <dbReference type="ARBA" id="ARBA00009399"/>
    </source>
</evidence>
<evidence type="ECO:0000256" key="4">
    <source>
        <dbReference type="ARBA" id="ARBA00022989"/>
    </source>
</evidence>
<evidence type="ECO:0000256" key="5">
    <source>
        <dbReference type="ARBA" id="ARBA00023136"/>
    </source>
</evidence>
<dbReference type="InterPro" id="IPR051401">
    <property type="entry name" value="GtrA_CellWall_Glycosyl"/>
</dbReference>
<evidence type="ECO:0000313" key="9">
    <source>
        <dbReference type="Proteomes" id="UP000178347"/>
    </source>
</evidence>
<dbReference type="Proteomes" id="UP000178347">
    <property type="component" value="Unassembled WGS sequence"/>
</dbReference>
<feature type="transmembrane region" description="Helical" evidence="6">
    <location>
        <begin position="12"/>
        <end position="34"/>
    </location>
</feature>
<evidence type="ECO:0000256" key="3">
    <source>
        <dbReference type="ARBA" id="ARBA00022692"/>
    </source>
</evidence>
<dbReference type="Pfam" id="PF04138">
    <property type="entry name" value="GtrA_DPMS_TM"/>
    <property type="match status" value="1"/>
</dbReference>
<feature type="transmembrane region" description="Helical" evidence="6">
    <location>
        <begin position="96"/>
        <end position="116"/>
    </location>
</feature>
<comment type="similarity">
    <text evidence="2">Belongs to the GtrA family.</text>
</comment>
<dbReference type="PANTHER" id="PTHR38459:SF1">
    <property type="entry name" value="PROPHAGE BACTOPRENOL-LINKED GLUCOSE TRANSLOCASE HOMOLOG"/>
    <property type="match status" value="1"/>
</dbReference>
<dbReference type="GO" id="GO:0000271">
    <property type="term" value="P:polysaccharide biosynthetic process"/>
    <property type="evidence" value="ECO:0007669"/>
    <property type="project" value="InterPro"/>
</dbReference>
<sequence length="124" mass="14153">MLEKLIKNQFIRFLFAGGLNTVFGYGIFSFFLWLGLHYSLASLLSTFFGILFNFKTTGIIVFNSRNNLLILKFFGVYGVTYVLGVFIMYLFSLLHISAYISGAILILPMACVAFLLNKRFVFRS</sequence>
<comment type="subcellular location">
    <subcellularLocation>
        <location evidence="1">Membrane</location>
        <topology evidence="1">Multi-pass membrane protein</topology>
    </subcellularLocation>
</comment>
<feature type="domain" description="GtrA/DPMS transmembrane" evidence="7">
    <location>
        <begin position="12"/>
        <end position="122"/>
    </location>
</feature>
<protein>
    <submittedName>
        <fullName evidence="8">Polysaccharide biosynthesis protein GtrA</fullName>
    </submittedName>
</protein>
<gene>
    <name evidence="8" type="ORF">A3G00_02470</name>
</gene>
<evidence type="ECO:0000259" key="7">
    <source>
        <dbReference type="Pfam" id="PF04138"/>
    </source>
</evidence>
<proteinExistence type="inferred from homology"/>
<dbReference type="PANTHER" id="PTHR38459">
    <property type="entry name" value="PROPHAGE BACTOPRENOL-LINKED GLUCOSE TRANSLOCASE HOMOLOG"/>
    <property type="match status" value="1"/>
</dbReference>
<keyword evidence="4 6" id="KW-1133">Transmembrane helix</keyword>
<dbReference type="AlphaFoldDB" id="A0A1F6MRK6"/>
<accession>A0A1F6MRK6</accession>
<feature type="transmembrane region" description="Helical" evidence="6">
    <location>
        <begin position="69"/>
        <end position="90"/>
    </location>
</feature>
<dbReference type="GO" id="GO:0005886">
    <property type="term" value="C:plasma membrane"/>
    <property type="evidence" value="ECO:0007669"/>
    <property type="project" value="TreeGrafter"/>
</dbReference>
<dbReference type="STRING" id="1798692.A3G00_02470"/>
<dbReference type="InterPro" id="IPR007267">
    <property type="entry name" value="GtrA_DPMS_TM"/>
</dbReference>
<keyword evidence="5 6" id="KW-0472">Membrane</keyword>
<reference evidence="8 9" key="1">
    <citation type="journal article" date="2016" name="Nat. Commun.">
        <title>Thousands of microbial genomes shed light on interconnected biogeochemical processes in an aquifer system.</title>
        <authorList>
            <person name="Anantharaman K."/>
            <person name="Brown C.T."/>
            <person name="Hug L.A."/>
            <person name="Sharon I."/>
            <person name="Castelle C.J."/>
            <person name="Probst A.J."/>
            <person name="Thomas B.C."/>
            <person name="Singh A."/>
            <person name="Wilkins M.J."/>
            <person name="Karaoz U."/>
            <person name="Brodie E.L."/>
            <person name="Williams K.H."/>
            <person name="Hubbard S.S."/>
            <person name="Banfield J.F."/>
        </authorList>
    </citation>
    <scope>NUCLEOTIDE SEQUENCE [LARGE SCALE GENOMIC DNA]</scope>
</reference>
<evidence type="ECO:0000256" key="6">
    <source>
        <dbReference type="SAM" id="Phobius"/>
    </source>
</evidence>
<dbReference type="EMBL" id="MFQN01000019">
    <property type="protein sequence ID" value="OGH74296.1"/>
    <property type="molecule type" value="Genomic_DNA"/>
</dbReference>